<accession>A0A835IG07</accession>
<reference evidence="1 2" key="1">
    <citation type="submission" date="2020-10" db="EMBL/GenBank/DDBJ databases">
        <title>The Coptis chinensis genome and diversification of protoberbering-type alkaloids.</title>
        <authorList>
            <person name="Wang B."/>
            <person name="Shu S."/>
            <person name="Song C."/>
            <person name="Liu Y."/>
        </authorList>
    </citation>
    <scope>NUCLEOTIDE SEQUENCE [LARGE SCALE GENOMIC DNA]</scope>
    <source>
        <strain evidence="1">HL-2020</strain>
        <tissue evidence="1">Leaf</tissue>
    </source>
</reference>
<dbReference type="OrthoDB" id="1935503at2759"/>
<proteinExistence type="predicted"/>
<keyword evidence="2" id="KW-1185">Reference proteome</keyword>
<dbReference type="PANTHER" id="PTHR33116:SF78">
    <property type="entry name" value="OS12G0587133 PROTEIN"/>
    <property type="match status" value="1"/>
</dbReference>
<evidence type="ECO:0000313" key="1">
    <source>
        <dbReference type="EMBL" id="KAF9617265.1"/>
    </source>
</evidence>
<organism evidence="1 2">
    <name type="scientific">Coptis chinensis</name>
    <dbReference type="NCBI Taxonomy" id="261450"/>
    <lineage>
        <taxon>Eukaryota</taxon>
        <taxon>Viridiplantae</taxon>
        <taxon>Streptophyta</taxon>
        <taxon>Embryophyta</taxon>
        <taxon>Tracheophyta</taxon>
        <taxon>Spermatophyta</taxon>
        <taxon>Magnoliopsida</taxon>
        <taxon>Ranunculales</taxon>
        <taxon>Ranunculaceae</taxon>
        <taxon>Coptidoideae</taxon>
        <taxon>Coptis</taxon>
    </lineage>
</organism>
<sequence>MGVKTNASTQTNEEEVVEMIQDLGKSNDDTEDVGWESPSKKHFFRPRKDVCLERRRKHRAPKGILRWAINWYRDHGFIKSMVAMRGHPGPSHLLFADDIIIFSKGDIRSLRCITNLLQRYAMISGQFVNKEKCKLFMGCMPSCRQEAIAVELGIKVGCLPEEYLGVPLIKGRVTRQAVAPLLDKIKRKITAWKGKCLSFQGRIVMINSVMCSIRIHNMAMYK</sequence>
<dbReference type="AlphaFoldDB" id="A0A835IG07"/>
<name>A0A835IG07_9MAGN</name>
<evidence type="ECO:0000313" key="2">
    <source>
        <dbReference type="Proteomes" id="UP000631114"/>
    </source>
</evidence>
<comment type="caution">
    <text evidence="1">The sequence shown here is derived from an EMBL/GenBank/DDBJ whole genome shotgun (WGS) entry which is preliminary data.</text>
</comment>
<dbReference type="EMBL" id="JADFTS010000003">
    <property type="protein sequence ID" value="KAF9617265.1"/>
    <property type="molecule type" value="Genomic_DNA"/>
</dbReference>
<gene>
    <name evidence="1" type="ORF">IFM89_035209</name>
</gene>
<evidence type="ECO:0008006" key="3">
    <source>
        <dbReference type="Google" id="ProtNLM"/>
    </source>
</evidence>
<dbReference type="PANTHER" id="PTHR33116">
    <property type="entry name" value="REVERSE TRANSCRIPTASE ZINC-BINDING DOMAIN-CONTAINING PROTEIN-RELATED-RELATED"/>
    <property type="match status" value="1"/>
</dbReference>
<dbReference type="Proteomes" id="UP000631114">
    <property type="component" value="Unassembled WGS sequence"/>
</dbReference>
<protein>
    <recommendedName>
        <fullName evidence="3">Reverse transcriptase</fullName>
    </recommendedName>
</protein>